<keyword evidence="1" id="KW-0472">Membrane</keyword>
<dbReference type="AlphaFoldDB" id="A0A8T8WH82"/>
<accession>A0A8T8WH82</accession>
<dbReference type="KEGG" id="hmp:K6T50_12020"/>
<keyword evidence="1" id="KW-1133">Transmembrane helix</keyword>
<protein>
    <submittedName>
        <fullName evidence="2">Uncharacterized protein</fullName>
    </submittedName>
</protein>
<evidence type="ECO:0000313" key="3">
    <source>
        <dbReference type="Proteomes" id="UP000826254"/>
    </source>
</evidence>
<proteinExistence type="predicted"/>
<evidence type="ECO:0000256" key="1">
    <source>
        <dbReference type="SAM" id="Phobius"/>
    </source>
</evidence>
<name>A0A8T8WH82_9EURY</name>
<feature type="transmembrane region" description="Helical" evidence="1">
    <location>
        <begin position="35"/>
        <end position="58"/>
    </location>
</feature>
<dbReference type="EMBL" id="CP081958">
    <property type="protein sequence ID" value="QZP39113.1"/>
    <property type="molecule type" value="Genomic_DNA"/>
</dbReference>
<keyword evidence="1" id="KW-0812">Transmembrane</keyword>
<keyword evidence="3" id="KW-1185">Reference proteome</keyword>
<dbReference type="Proteomes" id="UP000826254">
    <property type="component" value="Chromosome"/>
</dbReference>
<gene>
    <name evidence="2" type="ORF">K6T50_12020</name>
</gene>
<sequence length="75" mass="8224">MKEPAEGEDPGLVTKVYRTVTPGYTSHEDDEMNTIGWAVFLGMLVLLFPLLPFILVVWGVTKVIEVITGDADTGE</sequence>
<reference evidence="2 3" key="1">
    <citation type="journal article" date="2021" name="Int. J. Syst. Evol. Microbiol.">
        <title>Halobaculum halophilum sp. nov. and Halobaculum salinum sp. nov., isolated from salt lake and saline soil.</title>
        <authorList>
            <person name="Cui H.L."/>
            <person name="Shi X.W."/>
            <person name="Yin X.M."/>
            <person name="Yang X.Y."/>
            <person name="Hou J."/>
            <person name="Zhu L."/>
        </authorList>
    </citation>
    <scope>NUCLEOTIDE SEQUENCE [LARGE SCALE GENOMIC DNA]</scope>
    <source>
        <strain evidence="2 3">NBRC 109044</strain>
    </source>
</reference>
<dbReference type="InterPro" id="IPR055957">
    <property type="entry name" value="DUF7535"/>
</dbReference>
<evidence type="ECO:0000313" key="2">
    <source>
        <dbReference type="EMBL" id="QZP39113.1"/>
    </source>
</evidence>
<organism evidence="2 3">
    <name type="scientific">Halobaculum magnesiiphilum</name>
    <dbReference type="NCBI Taxonomy" id="1017351"/>
    <lineage>
        <taxon>Archaea</taxon>
        <taxon>Methanobacteriati</taxon>
        <taxon>Methanobacteriota</taxon>
        <taxon>Stenosarchaea group</taxon>
        <taxon>Halobacteria</taxon>
        <taxon>Halobacteriales</taxon>
        <taxon>Haloferacaceae</taxon>
        <taxon>Halobaculum</taxon>
    </lineage>
</organism>
<dbReference type="Pfam" id="PF24379">
    <property type="entry name" value="DUF7535"/>
    <property type="match status" value="1"/>
</dbReference>